<proteinExistence type="predicted"/>
<feature type="non-terminal residue" evidence="1">
    <location>
        <position position="50"/>
    </location>
</feature>
<name>A0A6A0AHX8_HAELA</name>
<gene>
    <name evidence="1" type="ORF">HaLaN_31415</name>
</gene>
<dbReference type="EMBL" id="BLLF01006407">
    <property type="protein sequence ID" value="GFH32228.1"/>
    <property type="molecule type" value="Genomic_DNA"/>
</dbReference>
<evidence type="ECO:0000313" key="2">
    <source>
        <dbReference type="Proteomes" id="UP000485058"/>
    </source>
</evidence>
<evidence type="ECO:0000313" key="1">
    <source>
        <dbReference type="EMBL" id="GFH32228.1"/>
    </source>
</evidence>
<dbReference type="Proteomes" id="UP000485058">
    <property type="component" value="Unassembled WGS sequence"/>
</dbReference>
<feature type="non-terminal residue" evidence="1">
    <location>
        <position position="1"/>
    </location>
</feature>
<keyword evidence="2" id="KW-1185">Reference proteome</keyword>
<sequence>DGLQVSGLEAELAGRDKQVALLLEATRGGRGSSGNTQLAALSEQIAELTA</sequence>
<protein>
    <submittedName>
        <fullName evidence="1">Uncharacterized protein</fullName>
    </submittedName>
</protein>
<comment type="caution">
    <text evidence="1">The sequence shown here is derived from an EMBL/GenBank/DDBJ whole genome shotgun (WGS) entry which is preliminary data.</text>
</comment>
<dbReference type="AlphaFoldDB" id="A0A6A0AHX8"/>
<accession>A0A6A0AHX8</accession>
<organism evidence="1 2">
    <name type="scientific">Haematococcus lacustris</name>
    <name type="common">Green alga</name>
    <name type="synonym">Haematococcus pluvialis</name>
    <dbReference type="NCBI Taxonomy" id="44745"/>
    <lineage>
        <taxon>Eukaryota</taxon>
        <taxon>Viridiplantae</taxon>
        <taxon>Chlorophyta</taxon>
        <taxon>core chlorophytes</taxon>
        <taxon>Chlorophyceae</taxon>
        <taxon>CS clade</taxon>
        <taxon>Chlamydomonadales</taxon>
        <taxon>Haematococcaceae</taxon>
        <taxon>Haematococcus</taxon>
    </lineage>
</organism>
<reference evidence="1 2" key="1">
    <citation type="submission" date="2020-02" db="EMBL/GenBank/DDBJ databases">
        <title>Draft genome sequence of Haematococcus lacustris strain NIES-144.</title>
        <authorList>
            <person name="Morimoto D."/>
            <person name="Nakagawa S."/>
            <person name="Yoshida T."/>
            <person name="Sawayama S."/>
        </authorList>
    </citation>
    <scope>NUCLEOTIDE SEQUENCE [LARGE SCALE GENOMIC DNA]</scope>
    <source>
        <strain evidence="1 2">NIES-144</strain>
    </source>
</reference>